<comment type="subcellular location">
    <subcellularLocation>
        <location evidence="1">Secreted</location>
        <location evidence="1">Extracellular space</location>
    </subcellularLocation>
</comment>
<evidence type="ECO:0000256" key="3">
    <source>
        <dbReference type="ARBA" id="ARBA00022525"/>
    </source>
</evidence>
<dbReference type="AlphaFoldDB" id="A0A067L7P0"/>
<accession>A0A067L7P0</accession>
<feature type="signal peptide" evidence="5">
    <location>
        <begin position="1"/>
        <end position="23"/>
    </location>
</feature>
<keyword evidence="8" id="KW-1185">Reference proteome</keyword>
<evidence type="ECO:0000256" key="1">
    <source>
        <dbReference type="ARBA" id="ARBA00004239"/>
    </source>
</evidence>
<dbReference type="CDD" id="cd05489">
    <property type="entry name" value="xylanase_inhibitor_I_like"/>
    <property type="match status" value="1"/>
</dbReference>
<protein>
    <recommendedName>
        <fullName evidence="6">Peptidase A1 domain-containing protein</fullName>
    </recommendedName>
</protein>
<dbReference type="Proteomes" id="UP000027138">
    <property type="component" value="Unassembled WGS sequence"/>
</dbReference>
<dbReference type="GO" id="GO:0005576">
    <property type="term" value="C:extracellular region"/>
    <property type="evidence" value="ECO:0007669"/>
    <property type="project" value="UniProtKB-SubCell"/>
</dbReference>
<dbReference type="GO" id="GO:0006508">
    <property type="term" value="P:proteolysis"/>
    <property type="evidence" value="ECO:0007669"/>
    <property type="project" value="InterPro"/>
</dbReference>
<dbReference type="InterPro" id="IPR001461">
    <property type="entry name" value="Aspartic_peptidase_A1"/>
</dbReference>
<evidence type="ECO:0000313" key="7">
    <source>
        <dbReference type="EMBL" id="KDP40109.1"/>
    </source>
</evidence>
<dbReference type="PANTHER" id="PTHR47965">
    <property type="entry name" value="ASPARTYL PROTEASE-RELATED"/>
    <property type="match status" value="1"/>
</dbReference>
<dbReference type="FunFam" id="2.40.70.10:FF:000041">
    <property type="entry name" value="Basic 7S globulin"/>
    <property type="match status" value="1"/>
</dbReference>
<evidence type="ECO:0000256" key="5">
    <source>
        <dbReference type="SAM" id="SignalP"/>
    </source>
</evidence>
<proteinExistence type="inferred from homology"/>
<dbReference type="STRING" id="180498.A0A067L7P0"/>
<dbReference type="Gene3D" id="2.40.70.10">
    <property type="entry name" value="Acid Proteases"/>
    <property type="match status" value="3"/>
</dbReference>
<dbReference type="InterPro" id="IPR033121">
    <property type="entry name" value="PEPTIDASE_A1"/>
</dbReference>
<dbReference type="PANTHER" id="PTHR47965:SF103">
    <property type="entry name" value="EUKARYOTIC ASPARTYL PROTEASE FAMILY PROTEIN"/>
    <property type="match status" value="1"/>
</dbReference>
<dbReference type="Pfam" id="PF14543">
    <property type="entry name" value="TAXi_N"/>
    <property type="match status" value="1"/>
</dbReference>
<keyword evidence="4 5" id="KW-0732">Signal</keyword>
<gene>
    <name evidence="7" type="ORF">JCGZ_02107</name>
</gene>
<dbReference type="PROSITE" id="PS51767">
    <property type="entry name" value="PEPTIDASE_A1"/>
    <property type="match status" value="1"/>
</dbReference>
<dbReference type="SUPFAM" id="SSF50630">
    <property type="entry name" value="Acid proteases"/>
    <property type="match status" value="1"/>
</dbReference>
<dbReference type="Pfam" id="PF14541">
    <property type="entry name" value="TAXi_C"/>
    <property type="match status" value="1"/>
</dbReference>
<comment type="similarity">
    <text evidence="2">Belongs to the peptidase A1 family.</text>
</comment>
<dbReference type="EMBL" id="KK914334">
    <property type="protein sequence ID" value="KDP40109.1"/>
    <property type="molecule type" value="Genomic_DNA"/>
</dbReference>
<sequence length="414" mass="44776">MPLSRNFLFLFSLALLFISPCIAQTTFRPKALVLPVQKDSSTLRQYVTQINQRTPLVPVNVTLDLGGLFLWVDCEQDYVSSSYRPARCNSAQCSLINARRCSNEICLGQVGQDVVSVQSTDGSNPGKNASVSNLLFTCGRTFVLEVLPNGVKGMAGLGRNRASLPTQFSSAFNFRNKFAVCLTSSSAKGVVFFGDGPYVLQPNFDASKSLTYTPLLQNPVRTGTGFFPGESSSDYFIGVKSIKINEKTVSVNTTLLKINSEGSGGTMLSTGRPYTVMETTIYNAVVNAFVKELAHVPRVASVAPFGPCFDASKIASTRLGPAVPSIDLMLQNNNVVWRIVGANSMVQVNRNVLCLGFVDEGVESVDPRTSIIIGGHQLEDNFLQFDLAASRLGFSSSLLSRQTTCANFDFTSKA</sequence>
<evidence type="ECO:0000313" key="8">
    <source>
        <dbReference type="Proteomes" id="UP000027138"/>
    </source>
</evidence>
<evidence type="ECO:0000256" key="2">
    <source>
        <dbReference type="ARBA" id="ARBA00007447"/>
    </source>
</evidence>
<organism evidence="7 8">
    <name type="scientific">Jatropha curcas</name>
    <name type="common">Barbados nut</name>
    <dbReference type="NCBI Taxonomy" id="180498"/>
    <lineage>
        <taxon>Eukaryota</taxon>
        <taxon>Viridiplantae</taxon>
        <taxon>Streptophyta</taxon>
        <taxon>Embryophyta</taxon>
        <taxon>Tracheophyta</taxon>
        <taxon>Spermatophyta</taxon>
        <taxon>Magnoliopsida</taxon>
        <taxon>eudicotyledons</taxon>
        <taxon>Gunneridae</taxon>
        <taxon>Pentapetalae</taxon>
        <taxon>rosids</taxon>
        <taxon>fabids</taxon>
        <taxon>Malpighiales</taxon>
        <taxon>Euphorbiaceae</taxon>
        <taxon>Crotonoideae</taxon>
        <taxon>Jatropheae</taxon>
        <taxon>Jatropha</taxon>
    </lineage>
</organism>
<dbReference type="GO" id="GO:0004190">
    <property type="term" value="F:aspartic-type endopeptidase activity"/>
    <property type="evidence" value="ECO:0007669"/>
    <property type="project" value="InterPro"/>
</dbReference>
<evidence type="ECO:0000256" key="4">
    <source>
        <dbReference type="ARBA" id="ARBA00022729"/>
    </source>
</evidence>
<feature type="chain" id="PRO_5001644391" description="Peptidase A1 domain-containing protein" evidence="5">
    <location>
        <begin position="24"/>
        <end position="414"/>
    </location>
</feature>
<reference evidence="7 8" key="1">
    <citation type="journal article" date="2014" name="PLoS ONE">
        <title>Global Analysis of Gene Expression Profiles in Physic Nut (Jatropha curcas L.) Seedlings Exposed to Salt Stress.</title>
        <authorList>
            <person name="Zhang L."/>
            <person name="Zhang C."/>
            <person name="Wu P."/>
            <person name="Chen Y."/>
            <person name="Li M."/>
            <person name="Jiang H."/>
            <person name="Wu G."/>
        </authorList>
    </citation>
    <scope>NUCLEOTIDE SEQUENCE [LARGE SCALE GENOMIC DNA]</scope>
    <source>
        <strain evidence="8">cv. GZQX0401</strain>
        <tissue evidence="7">Young leaves</tissue>
    </source>
</reference>
<dbReference type="InterPro" id="IPR021109">
    <property type="entry name" value="Peptidase_aspartic_dom_sf"/>
</dbReference>
<dbReference type="OrthoDB" id="1904546at2759"/>
<dbReference type="InterPro" id="IPR033868">
    <property type="entry name" value="Xylanase_inhibitor_I-like"/>
</dbReference>
<dbReference type="InterPro" id="IPR032799">
    <property type="entry name" value="TAXi_C"/>
</dbReference>
<keyword evidence="3" id="KW-0964">Secreted</keyword>
<evidence type="ECO:0000259" key="6">
    <source>
        <dbReference type="PROSITE" id="PS51767"/>
    </source>
</evidence>
<feature type="domain" description="Peptidase A1" evidence="6">
    <location>
        <begin position="46"/>
        <end position="395"/>
    </location>
</feature>
<name>A0A067L7P0_JATCU</name>
<dbReference type="InterPro" id="IPR032861">
    <property type="entry name" value="TAXi_N"/>
</dbReference>